<feature type="region of interest" description="Disordered" evidence="2">
    <location>
        <begin position="513"/>
        <end position="547"/>
    </location>
</feature>
<sequence>MYEAVFLSKIEMRQSCMYYLKNQMNFLDNMSLEHMIDECVSIDQIKCMNGTASLRQKVLISIHGVCLWIRIYRIKYYFSEYQQNFNILMDNQYNPFYNNSLEANRKTNFLASNGKRVVQEQKEQILLKEEKQKQEKAQQIQYERKLLNQEPVPVYLQRDDRQQKITASERKEIIRNLENEANKNSDGGFFAKVFQQKDNKDQQKLQQKQAYIEEIQKQIDEKKRKKEEERQKKMEEDRQYEERIIKEREGMNQNSVIKDEDKKQIIKTVKNRHLLQQYDESKMIFNEFDEQQTNLTNNNIVPNYLKENIKDVDDKFEQDLKNKTNPHTPFTKLQSQRTLQDQNPINITYNHPNTAGNAQNNRSFRNNSQHNNYQQTNQQLQMQYEQQQMQQQYLLQQQYFLQQQQQYQNFQQPQQYHQFEQKPIIPQLMERFQREFEDLKMMNRIKSKEQEEGIDKLREQIEMQSQMWNDDLRKLRAEVQISAEQKNKAFYELEHLKGQLKRQELFEEAQYNNTHQQAKQSDGWRKQDKKLVTENEYQRSQNQSRQQKFEENFNFYNSFEQEE</sequence>
<organism evidence="3 4">
    <name type="scientific">Paramecium octaurelia</name>
    <dbReference type="NCBI Taxonomy" id="43137"/>
    <lineage>
        <taxon>Eukaryota</taxon>
        <taxon>Sar</taxon>
        <taxon>Alveolata</taxon>
        <taxon>Ciliophora</taxon>
        <taxon>Intramacronucleata</taxon>
        <taxon>Oligohymenophorea</taxon>
        <taxon>Peniculida</taxon>
        <taxon>Parameciidae</taxon>
        <taxon>Paramecium</taxon>
    </lineage>
</organism>
<proteinExistence type="predicted"/>
<evidence type="ECO:0000313" key="4">
    <source>
        <dbReference type="Proteomes" id="UP000683925"/>
    </source>
</evidence>
<dbReference type="EMBL" id="CAJJDP010000101">
    <property type="protein sequence ID" value="CAD8192208.1"/>
    <property type="molecule type" value="Genomic_DNA"/>
</dbReference>
<dbReference type="OMA" id="AYIEEIQ"/>
<name>A0A8S1WQB8_PAROT</name>
<feature type="compositionally biased region" description="Polar residues" evidence="2">
    <location>
        <begin position="350"/>
        <end position="368"/>
    </location>
</feature>
<comment type="caution">
    <text evidence="3">The sequence shown here is derived from an EMBL/GenBank/DDBJ whole genome shotgun (WGS) entry which is preliminary data.</text>
</comment>
<feature type="region of interest" description="Disordered" evidence="2">
    <location>
        <begin position="350"/>
        <end position="369"/>
    </location>
</feature>
<accession>A0A8S1WQB8</accession>
<gene>
    <name evidence="3" type="ORF">POCTA_138.1.T1010172</name>
</gene>
<dbReference type="OrthoDB" id="309963at2759"/>
<keyword evidence="1" id="KW-0175">Coiled coil</keyword>
<evidence type="ECO:0000256" key="2">
    <source>
        <dbReference type="SAM" id="MobiDB-lite"/>
    </source>
</evidence>
<evidence type="ECO:0000256" key="1">
    <source>
        <dbReference type="SAM" id="Coils"/>
    </source>
</evidence>
<feature type="coiled-coil region" evidence="1">
    <location>
        <begin position="205"/>
        <end position="243"/>
    </location>
</feature>
<protein>
    <submittedName>
        <fullName evidence="3">Uncharacterized protein</fullName>
    </submittedName>
</protein>
<evidence type="ECO:0000313" key="3">
    <source>
        <dbReference type="EMBL" id="CAD8192208.1"/>
    </source>
</evidence>
<feature type="coiled-coil region" evidence="1">
    <location>
        <begin position="447"/>
        <end position="478"/>
    </location>
</feature>
<dbReference type="AlphaFoldDB" id="A0A8S1WQB8"/>
<dbReference type="Proteomes" id="UP000683925">
    <property type="component" value="Unassembled WGS sequence"/>
</dbReference>
<feature type="compositionally biased region" description="Basic and acidic residues" evidence="2">
    <location>
        <begin position="522"/>
        <end position="537"/>
    </location>
</feature>
<reference evidence="3" key="1">
    <citation type="submission" date="2021-01" db="EMBL/GenBank/DDBJ databases">
        <authorList>
            <consortium name="Genoscope - CEA"/>
            <person name="William W."/>
        </authorList>
    </citation>
    <scope>NUCLEOTIDE SEQUENCE</scope>
</reference>
<keyword evidence="4" id="KW-1185">Reference proteome</keyword>
<feature type="coiled-coil region" evidence="1">
    <location>
        <begin position="118"/>
        <end position="150"/>
    </location>
</feature>